<dbReference type="GeneID" id="94426585"/>
<keyword evidence="3" id="KW-1185">Reference proteome</keyword>
<feature type="region of interest" description="Disordered" evidence="1">
    <location>
        <begin position="50"/>
        <end position="80"/>
    </location>
</feature>
<dbReference type="RefSeq" id="XP_067924651.1">
    <property type="nucleotide sequence ID" value="XM_068063374.1"/>
</dbReference>
<feature type="region of interest" description="Disordered" evidence="1">
    <location>
        <begin position="1"/>
        <end position="23"/>
    </location>
</feature>
<sequence length="101" mass="12930">MREETRKIRKNNRSRRRRRGREEEEAYLSLHCSLERTFMPRRERKCVCRRTPSSLYPPRDDHQDRMKRRRKRRRRRERRKMDVFHSSFRSGRFFYVVDLSR</sequence>
<evidence type="ECO:0000313" key="3">
    <source>
        <dbReference type="Proteomes" id="UP000221165"/>
    </source>
</evidence>
<dbReference type="Proteomes" id="UP000221165">
    <property type="component" value="Unassembled WGS sequence"/>
</dbReference>
<evidence type="ECO:0000313" key="2">
    <source>
        <dbReference type="EMBL" id="PHJ22974.1"/>
    </source>
</evidence>
<accession>A0A2C6L660</accession>
<dbReference type="EMBL" id="MIGC01001380">
    <property type="protein sequence ID" value="PHJ22974.1"/>
    <property type="molecule type" value="Genomic_DNA"/>
</dbReference>
<evidence type="ECO:0000256" key="1">
    <source>
        <dbReference type="SAM" id="MobiDB-lite"/>
    </source>
</evidence>
<proteinExistence type="predicted"/>
<feature type="compositionally biased region" description="Basic residues" evidence="1">
    <location>
        <begin position="65"/>
        <end position="78"/>
    </location>
</feature>
<reference evidence="2 3" key="1">
    <citation type="journal article" date="2017" name="Int. J. Parasitol.">
        <title>The genome of the protozoan parasite Cystoisospora suis and a reverse vaccinology approach to identify vaccine candidates.</title>
        <authorList>
            <person name="Palmieri N."/>
            <person name="Shrestha A."/>
            <person name="Ruttkowski B."/>
            <person name="Beck T."/>
            <person name="Vogl C."/>
            <person name="Tomley F."/>
            <person name="Blake D.P."/>
            <person name="Joachim A."/>
        </authorList>
    </citation>
    <scope>NUCLEOTIDE SEQUENCE [LARGE SCALE GENOMIC DNA]</scope>
    <source>
        <strain evidence="2 3">Wien I</strain>
    </source>
</reference>
<dbReference type="AlphaFoldDB" id="A0A2C6L660"/>
<feature type="compositionally biased region" description="Basic residues" evidence="1">
    <location>
        <begin position="7"/>
        <end position="19"/>
    </location>
</feature>
<name>A0A2C6L660_9APIC</name>
<organism evidence="2 3">
    <name type="scientific">Cystoisospora suis</name>
    <dbReference type="NCBI Taxonomy" id="483139"/>
    <lineage>
        <taxon>Eukaryota</taxon>
        <taxon>Sar</taxon>
        <taxon>Alveolata</taxon>
        <taxon>Apicomplexa</taxon>
        <taxon>Conoidasida</taxon>
        <taxon>Coccidia</taxon>
        <taxon>Eucoccidiorida</taxon>
        <taxon>Eimeriorina</taxon>
        <taxon>Sarcocystidae</taxon>
        <taxon>Cystoisospora</taxon>
    </lineage>
</organism>
<dbReference type="VEuPathDB" id="ToxoDB:CSUI_003176"/>
<comment type="caution">
    <text evidence="2">The sequence shown here is derived from an EMBL/GenBank/DDBJ whole genome shotgun (WGS) entry which is preliminary data.</text>
</comment>
<gene>
    <name evidence="2" type="ORF">CSUI_003176</name>
</gene>
<protein>
    <submittedName>
        <fullName evidence="2">Uncharacterized protein</fullName>
    </submittedName>
</protein>